<keyword evidence="2" id="KW-1185">Reference proteome</keyword>
<evidence type="ECO:0000313" key="2">
    <source>
        <dbReference type="Proteomes" id="UP000265520"/>
    </source>
</evidence>
<dbReference type="Proteomes" id="UP000265520">
    <property type="component" value="Unassembled WGS sequence"/>
</dbReference>
<dbReference type="AlphaFoldDB" id="A0A392SD39"/>
<accession>A0A392SD39</accession>
<reference evidence="1 2" key="1">
    <citation type="journal article" date="2018" name="Front. Plant Sci.">
        <title>Red Clover (Trifolium pratense) and Zigzag Clover (T. medium) - A Picture of Genomic Similarities and Differences.</title>
        <authorList>
            <person name="Dluhosova J."/>
            <person name="Istvanek J."/>
            <person name="Nedelnik J."/>
            <person name="Repkova J."/>
        </authorList>
    </citation>
    <scope>NUCLEOTIDE SEQUENCE [LARGE SCALE GENOMIC DNA]</scope>
    <source>
        <strain evidence="2">cv. 10/8</strain>
        <tissue evidence="1">Leaf</tissue>
    </source>
</reference>
<sequence length="62" mass="6753">MLYFSHTFRAFVLFEFFAVDLDLGRGSGLVFGSATGSFSSDGSSSIRVVHDLSSGVFVLRRV</sequence>
<protein>
    <submittedName>
        <fullName evidence="1">Uncharacterized protein</fullName>
    </submittedName>
</protein>
<name>A0A392SD39_9FABA</name>
<comment type="caution">
    <text evidence="1">The sequence shown here is derived from an EMBL/GenBank/DDBJ whole genome shotgun (WGS) entry which is preliminary data.</text>
</comment>
<evidence type="ECO:0000313" key="1">
    <source>
        <dbReference type="EMBL" id="MCI46831.1"/>
    </source>
</evidence>
<dbReference type="EMBL" id="LXQA010363415">
    <property type="protein sequence ID" value="MCI46831.1"/>
    <property type="molecule type" value="Genomic_DNA"/>
</dbReference>
<proteinExistence type="predicted"/>
<organism evidence="1 2">
    <name type="scientific">Trifolium medium</name>
    <dbReference type="NCBI Taxonomy" id="97028"/>
    <lineage>
        <taxon>Eukaryota</taxon>
        <taxon>Viridiplantae</taxon>
        <taxon>Streptophyta</taxon>
        <taxon>Embryophyta</taxon>
        <taxon>Tracheophyta</taxon>
        <taxon>Spermatophyta</taxon>
        <taxon>Magnoliopsida</taxon>
        <taxon>eudicotyledons</taxon>
        <taxon>Gunneridae</taxon>
        <taxon>Pentapetalae</taxon>
        <taxon>rosids</taxon>
        <taxon>fabids</taxon>
        <taxon>Fabales</taxon>
        <taxon>Fabaceae</taxon>
        <taxon>Papilionoideae</taxon>
        <taxon>50 kb inversion clade</taxon>
        <taxon>NPAAA clade</taxon>
        <taxon>Hologalegina</taxon>
        <taxon>IRL clade</taxon>
        <taxon>Trifolieae</taxon>
        <taxon>Trifolium</taxon>
    </lineage>
</organism>